<dbReference type="PRINTS" id="PR00465">
    <property type="entry name" value="EP450IV"/>
</dbReference>
<evidence type="ECO:0000313" key="10">
    <source>
        <dbReference type="Proteomes" id="UP000650467"/>
    </source>
</evidence>
<dbReference type="Gene3D" id="1.10.630.10">
    <property type="entry name" value="Cytochrome P450"/>
    <property type="match status" value="1"/>
</dbReference>
<comment type="cofactor">
    <cofactor evidence="1 5">
        <name>heme</name>
        <dbReference type="ChEBI" id="CHEBI:30413"/>
    </cofactor>
</comment>
<dbReference type="PANTHER" id="PTHR24305:SF166">
    <property type="entry name" value="CYTOCHROME P450 12A4, MITOCHONDRIAL-RELATED"/>
    <property type="match status" value="1"/>
</dbReference>
<evidence type="ECO:0008006" key="11">
    <source>
        <dbReference type="Google" id="ProtNLM"/>
    </source>
</evidence>
<gene>
    <name evidence="9" type="ORF">HXX76_005844</name>
</gene>
<evidence type="ECO:0000256" key="3">
    <source>
        <dbReference type="ARBA" id="ARBA00022723"/>
    </source>
</evidence>
<dbReference type="AlphaFoldDB" id="A0A835TG63"/>
<feature type="transmembrane region" description="Helical" evidence="8">
    <location>
        <begin position="20"/>
        <end position="41"/>
    </location>
</feature>
<keyword evidence="8" id="KW-0812">Transmembrane</keyword>
<keyword evidence="4 5" id="KW-0408">Iron</keyword>
<keyword evidence="8" id="KW-1133">Transmembrane helix</keyword>
<keyword evidence="3 5" id="KW-0479">Metal-binding</keyword>
<accession>A0A835TG63</accession>
<evidence type="ECO:0000256" key="2">
    <source>
        <dbReference type="ARBA" id="ARBA00010617"/>
    </source>
</evidence>
<protein>
    <recommendedName>
        <fullName evidence="11">Cytochrome P450</fullName>
    </recommendedName>
</protein>
<dbReference type="InterPro" id="IPR001128">
    <property type="entry name" value="Cyt_P450"/>
</dbReference>
<dbReference type="GO" id="GO:0004497">
    <property type="term" value="F:monooxygenase activity"/>
    <property type="evidence" value="ECO:0007669"/>
    <property type="project" value="UniProtKB-KW"/>
</dbReference>
<evidence type="ECO:0000256" key="1">
    <source>
        <dbReference type="ARBA" id="ARBA00001971"/>
    </source>
</evidence>
<reference evidence="9" key="1">
    <citation type="journal article" date="2020" name="bioRxiv">
        <title>Comparative genomics of Chlamydomonas.</title>
        <authorList>
            <person name="Craig R.J."/>
            <person name="Hasan A.R."/>
            <person name="Ness R.W."/>
            <person name="Keightley P.D."/>
        </authorList>
    </citation>
    <scope>NUCLEOTIDE SEQUENCE</scope>
    <source>
        <strain evidence="9">SAG 7.73</strain>
    </source>
</reference>
<evidence type="ECO:0000256" key="5">
    <source>
        <dbReference type="PIRSR" id="PIRSR602403-1"/>
    </source>
</evidence>
<dbReference type="InterPro" id="IPR017972">
    <property type="entry name" value="Cyt_P450_CS"/>
</dbReference>
<dbReference type="InterPro" id="IPR002403">
    <property type="entry name" value="Cyt_P450_E_grp-IV"/>
</dbReference>
<feature type="region of interest" description="Disordered" evidence="7">
    <location>
        <begin position="501"/>
        <end position="582"/>
    </location>
</feature>
<dbReference type="PROSITE" id="PS00086">
    <property type="entry name" value="CYTOCHROME_P450"/>
    <property type="match status" value="1"/>
</dbReference>
<dbReference type="GO" id="GO:0020037">
    <property type="term" value="F:heme binding"/>
    <property type="evidence" value="ECO:0007669"/>
    <property type="project" value="InterPro"/>
</dbReference>
<sequence length="670" mass="70432">MRHHHERERLFPQLFARLHVLAPYFSTALIGLLVLYVLLWNAAKARRSRRRAALGAKELPVPPALPLLGHWLALRARGRGAEPGDAHLRTLRRWAEAHGGAFRLLLPRAWLLPGGLGLGLGGGGGGGAGPAAGELVVLSEPAAVQALLGLGEEVAPKAAAYYRSLEQVLHDPPAPSLLTSTAAAEWRAMRRSLLFAFSRPELEQDFEVAKAKALSLASVVLGLGPGVVLDVDDAALRLSLDVAGLSKLGYDFQAVEATGQVLLLRLLGEVAAEWDVRRRRLLPAWAAPWLLDSAAEASSKCRILQDFIEGELWADIEGRGPPPPEDITLAAQIVRLGHSLSRGSVSGRSAGGGGAGLHRTLSELTAQLLLGHEPVGHSLAWALGCLARNRAAQDKLVAELRREGVYDAPHTALTYAMLHRLPFLDCCVREALRLYPAQPCPATVRQIKKDVVLGGWAVPAGAEVWVDVYAMHRSPRLWRDPDRFNPERWAAHVAQLHEAAAAAGAADAGEGQGEGKKGGSKKKEKGGGGAAAGAGAGYDGMNTVEADPTDGAAAGGEVEAEQEEEKAEQAAAAASAAAEASEASSDAPAPLCSPLAFMPFGAGPRSCLGQRLAVAELKAALAVLLCFVALEPTGDPADEPRPAAGLFLRPASGMHLLVVHRPRGPRAGAA</sequence>
<keyword evidence="8" id="KW-0472">Membrane</keyword>
<dbReference type="SUPFAM" id="SSF48264">
    <property type="entry name" value="Cytochrome P450"/>
    <property type="match status" value="1"/>
</dbReference>
<dbReference type="PRINTS" id="PR00385">
    <property type="entry name" value="P450"/>
</dbReference>
<dbReference type="GO" id="GO:0005506">
    <property type="term" value="F:iron ion binding"/>
    <property type="evidence" value="ECO:0007669"/>
    <property type="project" value="InterPro"/>
</dbReference>
<organism evidence="9 10">
    <name type="scientific">Chlamydomonas incerta</name>
    <dbReference type="NCBI Taxonomy" id="51695"/>
    <lineage>
        <taxon>Eukaryota</taxon>
        <taxon>Viridiplantae</taxon>
        <taxon>Chlorophyta</taxon>
        <taxon>core chlorophytes</taxon>
        <taxon>Chlorophyceae</taxon>
        <taxon>CS clade</taxon>
        <taxon>Chlamydomonadales</taxon>
        <taxon>Chlamydomonadaceae</taxon>
        <taxon>Chlamydomonas</taxon>
    </lineage>
</organism>
<dbReference type="OrthoDB" id="2789670at2759"/>
<feature type="compositionally biased region" description="Low complexity" evidence="7">
    <location>
        <begin position="569"/>
        <end position="582"/>
    </location>
</feature>
<dbReference type="EMBL" id="JAEHOC010000011">
    <property type="protein sequence ID" value="KAG2437180.1"/>
    <property type="molecule type" value="Genomic_DNA"/>
</dbReference>
<keyword evidence="6" id="KW-0503">Monooxygenase</keyword>
<dbReference type="Pfam" id="PF00067">
    <property type="entry name" value="p450"/>
    <property type="match status" value="2"/>
</dbReference>
<name>A0A835TG63_CHLIN</name>
<evidence type="ECO:0000256" key="4">
    <source>
        <dbReference type="ARBA" id="ARBA00023004"/>
    </source>
</evidence>
<dbReference type="InterPro" id="IPR036396">
    <property type="entry name" value="Cyt_P450_sf"/>
</dbReference>
<dbReference type="InterPro" id="IPR050121">
    <property type="entry name" value="Cytochrome_P450_monoxygenase"/>
</dbReference>
<evidence type="ECO:0000256" key="7">
    <source>
        <dbReference type="SAM" id="MobiDB-lite"/>
    </source>
</evidence>
<comment type="similarity">
    <text evidence="2 6">Belongs to the cytochrome P450 family.</text>
</comment>
<dbReference type="GO" id="GO:0016705">
    <property type="term" value="F:oxidoreductase activity, acting on paired donors, with incorporation or reduction of molecular oxygen"/>
    <property type="evidence" value="ECO:0007669"/>
    <property type="project" value="InterPro"/>
</dbReference>
<proteinExistence type="inferred from homology"/>
<keyword evidence="5 6" id="KW-0349">Heme</keyword>
<evidence type="ECO:0000256" key="8">
    <source>
        <dbReference type="SAM" id="Phobius"/>
    </source>
</evidence>
<comment type="caution">
    <text evidence="9">The sequence shown here is derived from an EMBL/GenBank/DDBJ whole genome shotgun (WGS) entry which is preliminary data.</text>
</comment>
<feature type="compositionally biased region" description="Gly residues" evidence="7">
    <location>
        <begin position="527"/>
        <end position="538"/>
    </location>
</feature>
<evidence type="ECO:0000256" key="6">
    <source>
        <dbReference type="RuleBase" id="RU000461"/>
    </source>
</evidence>
<evidence type="ECO:0000313" key="9">
    <source>
        <dbReference type="EMBL" id="KAG2437180.1"/>
    </source>
</evidence>
<keyword evidence="10" id="KW-1185">Reference proteome</keyword>
<feature type="binding site" description="axial binding residue" evidence="5">
    <location>
        <position position="607"/>
    </location>
    <ligand>
        <name>heme</name>
        <dbReference type="ChEBI" id="CHEBI:30413"/>
    </ligand>
    <ligandPart>
        <name>Fe</name>
        <dbReference type="ChEBI" id="CHEBI:18248"/>
    </ligandPart>
</feature>
<dbReference type="Proteomes" id="UP000650467">
    <property type="component" value="Unassembled WGS sequence"/>
</dbReference>
<dbReference type="PANTHER" id="PTHR24305">
    <property type="entry name" value="CYTOCHROME P450"/>
    <property type="match status" value="1"/>
</dbReference>
<keyword evidence="6" id="KW-0560">Oxidoreductase</keyword>